<evidence type="ECO:0000256" key="7">
    <source>
        <dbReference type="ARBA" id="ARBA00022833"/>
    </source>
</evidence>
<evidence type="ECO:0000256" key="6">
    <source>
        <dbReference type="ARBA" id="ARBA00022801"/>
    </source>
</evidence>
<evidence type="ECO:0000256" key="15">
    <source>
        <dbReference type="PIRSR" id="PIRSR601548-11"/>
    </source>
</evidence>
<feature type="chain" id="PRO_5044781609" description="Angiotensin-converting enzyme" evidence="21">
    <location>
        <begin position="16"/>
        <end position="651"/>
    </location>
</feature>
<evidence type="ECO:0000256" key="3">
    <source>
        <dbReference type="ARBA" id="ARBA00022670"/>
    </source>
</evidence>
<evidence type="ECO:0000256" key="20">
    <source>
        <dbReference type="RuleBase" id="RU361144"/>
    </source>
</evidence>
<comment type="catalytic activity">
    <reaction evidence="11">
        <text>Release of a C-terminal dipeptide, oligopeptide-|-Xaa-Yaa, when Xaa is not Pro, and Yaa is neither Asp nor Glu. Thus, conversion of angiotensin I to angiotensin II, with increase in vasoconstrictor activity, but no action on angiotensin II.</text>
        <dbReference type="EC" id="3.4.15.1"/>
    </reaction>
</comment>
<dbReference type="PANTHER" id="PTHR10514:SF27">
    <property type="entry name" value="ANGIOTENSIN-CONVERTING ENZYME"/>
    <property type="match status" value="1"/>
</dbReference>
<evidence type="ECO:0000256" key="9">
    <source>
        <dbReference type="ARBA" id="ARBA00023157"/>
    </source>
</evidence>
<feature type="binding site" evidence="18">
    <location>
        <position position="409"/>
    </location>
    <ligand>
        <name>Zn(2+)</name>
        <dbReference type="ChEBI" id="CHEBI:29105"/>
        <label>2</label>
        <note>catalytic</note>
    </ligand>
</feature>
<feature type="active site" description="Proton donor 2" evidence="15">
    <location>
        <position position="540"/>
    </location>
</feature>
<feature type="binding site" evidence="18">
    <location>
        <position position="405"/>
    </location>
    <ligand>
        <name>Zn(2+)</name>
        <dbReference type="ChEBI" id="CHEBI:29105"/>
        <label>2</label>
        <note>catalytic</note>
    </ligand>
</feature>
<dbReference type="PANTHER" id="PTHR10514">
    <property type="entry name" value="ANGIOTENSIN-CONVERTING ENZYME"/>
    <property type="match status" value="1"/>
</dbReference>
<dbReference type="GO" id="GO:0046872">
    <property type="term" value="F:metal ion binding"/>
    <property type="evidence" value="ECO:0007669"/>
    <property type="project" value="UniProtKB-KW"/>
</dbReference>
<comment type="cofactor">
    <cofactor evidence="20">
        <name>Zn(2+)</name>
        <dbReference type="ChEBI" id="CHEBI:29105"/>
    </cofactor>
    <text evidence="20">Binds 1 zinc ion per subunit.</text>
</comment>
<dbReference type="SUPFAM" id="SSF55486">
    <property type="entry name" value="Metalloproteases ('zincins'), catalytic domain"/>
    <property type="match status" value="1"/>
</dbReference>
<feature type="binding site" evidence="16">
    <location>
        <position position="409"/>
    </location>
    <ligand>
        <name>Zn(2+)</name>
        <dbReference type="ChEBI" id="CHEBI:29105"/>
        <label>1</label>
        <note>catalytic</note>
    </ligand>
</feature>
<evidence type="ECO:0000256" key="18">
    <source>
        <dbReference type="PIRSR" id="PIRSR601548-8"/>
    </source>
</evidence>
<name>A0ABD3TMS5_SINWO</name>
<dbReference type="GO" id="GO:0006508">
    <property type="term" value="P:proteolysis"/>
    <property type="evidence" value="ECO:0007669"/>
    <property type="project" value="UniProtKB-KW"/>
</dbReference>
<feature type="active site" description="Proton acceptor 1" evidence="13">
    <location>
        <position position="406"/>
    </location>
</feature>
<evidence type="ECO:0000256" key="4">
    <source>
        <dbReference type="ARBA" id="ARBA00022723"/>
    </source>
</evidence>
<evidence type="ECO:0000256" key="1">
    <source>
        <dbReference type="ARBA" id="ARBA00008139"/>
    </source>
</evidence>
<comment type="caution">
    <text evidence="19">Lacks conserved residue(s) required for the propagation of feature annotation.</text>
</comment>
<keyword evidence="5 21" id="KW-0732">Signal</keyword>
<evidence type="ECO:0000256" key="14">
    <source>
        <dbReference type="PIRSR" id="PIRSR601548-10"/>
    </source>
</evidence>
<dbReference type="PROSITE" id="PS52011">
    <property type="entry name" value="PEPTIDASE_M2"/>
    <property type="match status" value="1"/>
</dbReference>
<dbReference type="AlphaFoldDB" id="A0ABD3TMS5"/>
<evidence type="ECO:0000256" key="12">
    <source>
        <dbReference type="ARBA" id="ARBA00039858"/>
    </source>
</evidence>
<evidence type="ECO:0000256" key="16">
    <source>
        <dbReference type="PIRSR" id="PIRSR601548-3"/>
    </source>
</evidence>
<dbReference type="CDD" id="cd06461">
    <property type="entry name" value="M2_ACE"/>
    <property type="match status" value="1"/>
</dbReference>
<evidence type="ECO:0000256" key="2">
    <source>
        <dbReference type="ARBA" id="ARBA00022645"/>
    </source>
</evidence>
<feature type="binding site" evidence="16">
    <location>
        <position position="433"/>
    </location>
    <ligand>
        <name>Zn(2+)</name>
        <dbReference type="ChEBI" id="CHEBI:29105"/>
        <label>1</label>
        <note>catalytic</note>
    </ligand>
</feature>
<organism evidence="22 23">
    <name type="scientific">Sinanodonta woodiana</name>
    <name type="common">Chinese pond mussel</name>
    <name type="synonym">Anodonta woodiana</name>
    <dbReference type="NCBI Taxonomy" id="1069815"/>
    <lineage>
        <taxon>Eukaryota</taxon>
        <taxon>Metazoa</taxon>
        <taxon>Spiralia</taxon>
        <taxon>Lophotrochozoa</taxon>
        <taxon>Mollusca</taxon>
        <taxon>Bivalvia</taxon>
        <taxon>Autobranchia</taxon>
        <taxon>Heteroconchia</taxon>
        <taxon>Palaeoheterodonta</taxon>
        <taxon>Unionida</taxon>
        <taxon>Unionoidea</taxon>
        <taxon>Unionidae</taxon>
        <taxon>Unioninae</taxon>
        <taxon>Sinanodonta</taxon>
    </lineage>
</organism>
<dbReference type="Pfam" id="PF01401">
    <property type="entry name" value="Peptidase_M2"/>
    <property type="match status" value="1"/>
</dbReference>
<feature type="binding site" evidence="16">
    <location>
        <position position="405"/>
    </location>
    <ligand>
        <name>Zn(2+)</name>
        <dbReference type="ChEBI" id="CHEBI:29105"/>
        <label>1</label>
        <note>catalytic</note>
    </ligand>
</feature>
<dbReference type="Proteomes" id="UP001634394">
    <property type="component" value="Unassembled WGS sequence"/>
</dbReference>
<reference evidence="22 23" key="1">
    <citation type="submission" date="2024-11" db="EMBL/GenBank/DDBJ databases">
        <title>Chromosome-level genome assembly of the freshwater bivalve Anodonta woodiana.</title>
        <authorList>
            <person name="Chen X."/>
        </authorList>
    </citation>
    <scope>NUCLEOTIDE SEQUENCE [LARGE SCALE GENOMIC DNA]</scope>
    <source>
        <strain evidence="22">MN2024</strain>
        <tissue evidence="22">Gills</tissue>
    </source>
</reference>
<feature type="signal peptide" evidence="21">
    <location>
        <begin position="1"/>
        <end position="15"/>
    </location>
</feature>
<evidence type="ECO:0000313" key="22">
    <source>
        <dbReference type="EMBL" id="KAL3837613.1"/>
    </source>
</evidence>
<keyword evidence="8 20" id="KW-0482">Metalloprotease</keyword>
<dbReference type="PRINTS" id="PR00791">
    <property type="entry name" value="PEPDIPTASEA"/>
</dbReference>
<keyword evidence="3 20" id="KW-0645">Protease</keyword>
<dbReference type="GO" id="GO:0004180">
    <property type="term" value="F:carboxypeptidase activity"/>
    <property type="evidence" value="ECO:0007669"/>
    <property type="project" value="UniProtKB-KW"/>
</dbReference>
<comment type="similarity">
    <text evidence="1 19 20">Belongs to the peptidase M2 family.</text>
</comment>
<keyword evidence="4 16" id="KW-0479">Metal-binding</keyword>
<evidence type="ECO:0000256" key="5">
    <source>
        <dbReference type="ARBA" id="ARBA00022729"/>
    </source>
</evidence>
<feature type="glycosylation site" description="N-linked (GlcNAc...) asparagine" evidence="14">
    <location>
        <position position="92"/>
    </location>
</feature>
<keyword evidence="9 17" id="KW-1015">Disulfide bond</keyword>
<dbReference type="FunFam" id="1.10.1370.30:FF:000004">
    <property type="entry name" value="Angiotensin-converting enzyme"/>
    <property type="match status" value="1"/>
</dbReference>
<dbReference type="GO" id="GO:0008241">
    <property type="term" value="F:peptidyl-dipeptidase activity"/>
    <property type="evidence" value="ECO:0007669"/>
    <property type="project" value="UniProtKB-EC"/>
</dbReference>
<feature type="disulfide bond" evidence="17">
    <location>
        <begin position="565"/>
        <end position="577"/>
    </location>
</feature>
<evidence type="ECO:0000256" key="11">
    <source>
        <dbReference type="ARBA" id="ARBA00036868"/>
    </source>
</evidence>
<evidence type="ECO:0000256" key="21">
    <source>
        <dbReference type="SAM" id="SignalP"/>
    </source>
</evidence>
<evidence type="ECO:0000313" key="23">
    <source>
        <dbReference type="Proteomes" id="UP001634394"/>
    </source>
</evidence>
<dbReference type="InterPro" id="IPR001548">
    <property type="entry name" value="Peptidase_M2"/>
</dbReference>
<protein>
    <recommendedName>
        <fullName evidence="12 20">Angiotensin-converting enzyme</fullName>
        <ecNumber evidence="20">3.4.-.-</ecNumber>
    </recommendedName>
</protein>
<evidence type="ECO:0000256" key="8">
    <source>
        <dbReference type="ARBA" id="ARBA00023049"/>
    </source>
</evidence>
<keyword evidence="23" id="KW-1185">Reference proteome</keyword>
<dbReference type="EC" id="3.4.-.-" evidence="20"/>
<keyword evidence="6 20" id="KW-0378">Hydrolase</keyword>
<feature type="active site" description="Proton acceptor 2" evidence="15">
    <location>
        <position position="406"/>
    </location>
</feature>
<evidence type="ECO:0000256" key="10">
    <source>
        <dbReference type="ARBA" id="ARBA00023180"/>
    </source>
</evidence>
<keyword evidence="7 16" id="KW-0862">Zinc</keyword>
<proteinExistence type="inferred from homology"/>
<evidence type="ECO:0000256" key="13">
    <source>
        <dbReference type="PIRSR" id="PIRSR601548-1"/>
    </source>
</evidence>
<evidence type="ECO:0000256" key="19">
    <source>
        <dbReference type="PROSITE-ProRule" id="PRU01355"/>
    </source>
</evidence>
<dbReference type="GO" id="GO:0008237">
    <property type="term" value="F:metallopeptidase activity"/>
    <property type="evidence" value="ECO:0007669"/>
    <property type="project" value="UniProtKB-KW"/>
</dbReference>
<dbReference type="EMBL" id="JBJQND010000018">
    <property type="protein sequence ID" value="KAL3837613.1"/>
    <property type="molecule type" value="Genomic_DNA"/>
</dbReference>
<dbReference type="Gene3D" id="1.10.1370.30">
    <property type="match status" value="1"/>
</dbReference>
<keyword evidence="2 20" id="KW-0121">Carboxypeptidase</keyword>
<gene>
    <name evidence="22" type="ORF">ACJMK2_022959</name>
</gene>
<feature type="binding site" evidence="18">
    <location>
        <position position="433"/>
    </location>
    <ligand>
        <name>Zn(2+)</name>
        <dbReference type="ChEBI" id="CHEBI:29105"/>
        <label>2</label>
        <note>catalytic</note>
    </ligand>
</feature>
<feature type="active site" description="Proton donor 1" evidence="13">
    <location>
        <position position="540"/>
    </location>
</feature>
<evidence type="ECO:0000256" key="17">
    <source>
        <dbReference type="PIRSR" id="PIRSR601548-4"/>
    </source>
</evidence>
<accession>A0ABD3TMS5</accession>
<feature type="disulfide bond" evidence="17 19">
    <location>
        <begin position="374"/>
        <end position="392"/>
    </location>
</feature>
<keyword evidence="10 14" id="KW-0325">Glycoprotein</keyword>
<sequence length="651" mass="76128">MRAVLTLALVILTKCQDQKDAPQALNLKLGNLRLSLLELRELVKLFQENEKKEETNIDEVIQSCRQELADMNKELGDIYAQQAYAGWNYRTNITNENADKLSQVGVDTARLTRKLINQARKLLKEDKHQQCLSPDMKRQLALFAQDATLKNDMDVRRQEDLHQELQKIYSTAKVERDGIFYSLEPQLTEVMAKSREPDELLWAWKSWRDVTGPAMKRKYEEYVRYLNEGAMDNGYQNYAEYWIESQFDNTPDLEKMAEELWEELKPLYQQLHAYVRRRLHNAYPDVVGETGAIPAHLLGNMWAQNWENIYDLVVPYPYAKEHDIDKEMLSQKYTVESMFKMAEHFFMSIGLYPMTQTFWQKSMIVKPEGREVQCHASAEDFYTEDDFRIKMCTGVSSEYLETVHHEMGHIEYFMAYEDQPTIYRTGANSAFHEAIGDTISLSVMTTKHLKTVNLIPEKAHVSEARNKEENINYLMKKALIKLAFIPFGYMIDKWRFEVFRGRIKPSDYNRAWWELRLKYQGIVAPVQRSEDDFDPGSKFHVPSNSPYICYFVSFIIQFQFYDAMCQASGHTGDLHTCDFYQSHAAGTLLRDVMAFGKKKPWPDAMEAITGQRSIKTSAINEYFAPLLEWLQEQNRNEIIGWDDATINFETK</sequence>
<comment type="caution">
    <text evidence="22">The sequence shown here is derived from an EMBL/GenBank/DDBJ whole genome shotgun (WGS) entry which is preliminary data.</text>
</comment>